<feature type="region of interest" description="Disordered" evidence="1">
    <location>
        <begin position="1"/>
        <end position="30"/>
    </location>
</feature>
<evidence type="ECO:0000313" key="3">
    <source>
        <dbReference type="Proteomes" id="UP000001312"/>
    </source>
</evidence>
<dbReference type="RefSeq" id="XP_001593417.1">
    <property type="nucleotide sequence ID" value="XM_001593367.1"/>
</dbReference>
<keyword evidence="3" id="KW-1185">Reference proteome</keyword>
<reference evidence="3" key="1">
    <citation type="journal article" date="2011" name="PLoS Genet.">
        <title>Genomic analysis of the necrotrophic fungal pathogens Sclerotinia sclerotiorum and Botrytis cinerea.</title>
        <authorList>
            <person name="Amselem J."/>
            <person name="Cuomo C.A."/>
            <person name="van Kan J.A."/>
            <person name="Viaud M."/>
            <person name="Benito E.P."/>
            <person name="Couloux A."/>
            <person name="Coutinho P.M."/>
            <person name="de Vries R.P."/>
            <person name="Dyer P.S."/>
            <person name="Fillinger S."/>
            <person name="Fournier E."/>
            <person name="Gout L."/>
            <person name="Hahn M."/>
            <person name="Kohn L."/>
            <person name="Lapalu N."/>
            <person name="Plummer K.M."/>
            <person name="Pradier J.M."/>
            <person name="Quevillon E."/>
            <person name="Sharon A."/>
            <person name="Simon A."/>
            <person name="ten Have A."/>
            <person name="Tudzynski B."/>
            <person name="Tudzynski P."/>
            <person name="Wincker P."/>
            <person name="Andrew M."/>
            <person name="Anthouard V."/>
            <person name="Beever R.E."/>
            <person name="Beffa R."/>
            <person name="Benoit I."/>
            <person name="Bouzid O."/>
            <person name="Brault B."/>
            <person name="Chen Z."/>
            <person name="Choquer M."/>
            <person name="Collemare J."/>
            <person name="Cotton P."/>
            <person name="Danchin E.G."/>
            <person name="Da Silva C."/>
            <person name="Gautier A."/>
            <person name="Giraud C."/>
            <person name="Giraud T."/>
            <person name="Gonzalez C."/>
            <person name="Grossetete S."/>
            <person name="Guldener U."/>
            <person name="Henrissat B."/>
            <person name="Howlett B.J."/>
            <person name="Kodira C."/>
            <person name="Kretschmer M."/>
            <person name="Lappartient A."/>
            <person name="Leroch M."/>
            <person name="Levis C."/>
            <person name="Mauceli E."/>
            <person name="Neuveglise C."/>
            <person name="Oeser B."/>
            <person name="Pearson M."/>
            <person name="Poulain J."/>
            <person name="Poussereau N."/>
            <person name="Quesneville H."/>
            <person name="Rascle C."/>
            <person name="Schumacher J."/>
            <person name="Segurens B."/>
            <person name="Sexton A."/>
            <person name="Silva E."/>
            <person name="Sirven C."/>
            <person name="Soanes D.M."/>
            <person name="Talbot N.J."/>
            <person name="Templeton M."/>
            <person name="Yandava C."/>
            <person name="Yarden O."/>
            <person name="Zeng Q."/>
            <person name="Rollins J.A."/>
            <person name="Lebrun M.H."/>
            <person name="Dickman M."/>
        </authorList>
    </citation>
    <scope>NUCLEOTIDE SEQUENCE [LARGE SCALE GENOMIC DNA]</scope>
    <source>
        <strain evidence="3">ATCC 18683 / 1980 / Ss-1</strain>
    </source>
</reference>
<organism evidence="2 3">
    <name type="scientific">Sclerotinia sclerotiorum (strain ATCC 18683 / 1980 / Ss-1)</name>
    <name type="common">White mold</name>
    <name type="synonym">Whetzelinia sclerotiorum</name>
    <dbReference type="NCBI Taxonomy" id="665079"/>
    <lineage>
        <taxon>Eukaryota</taxon>
        <taxon>Fungi</taxon>
        <taxon>Dikarya</taxon>
        <taxon>Ascomycota</taxon>
        <taxon>Pezizomycotina</taxon>
        <taxon>Leotiomycetes</taxon>
        <taxon>Helotiales</taxon>
        <taxon>Sclerotiniaceae</taxon>
        <taxon>Sclerotinia</taxon>
    </lineage>
</organism>
<evidence type="ECO:0000313" key="2">
    <source>
        <dbReference type="EMBL" id="EDO02368.1"/>
    </source>
</evidence>
<protein>
    <submittedName>
        <fullName evidence="2">Uncharacterized protein</fullName>
    </submittedName>
</protein>
<dbReference type="HOGENOM" id="CLU_3033775_0_0_1"/>
<dbReference type="InParanoid" id="A7EHQ2"/>
<dbReference type="KEGG" id="ssl:SS1G_04844"/>
<dbReference type="GeneID" id="5489636"/>
<sequence length="55" mass="6190">MSDGRAYQESIPQINAASKNNTRHADEKSQVLGNLQSISCSLRHTNHEEMEAFDE</sequence>
<feature type="compositionally biased region" description="Polar residues" evidence="1">
    <location>
        <begin position="10"/>
        <end position="20"/>
    </location>
</feature>
<gene>
    <name evidence="2" type="ORF">SS1G_04844</name>
</gene>
<evidence type="ECO:0000256" key="1">
    <source>
        <dbReference type="SAM" id="MobiDB-lite"/>
    </source>
</evidence>
<dbReference type="EMBL" id="CH476626">
    <property type="protein sequence ID" value="EDO02368.1"/>
    <property type="molecule type" value="Genomic_DNA"/>
</dbReference>
<dbReference type="Proteomes" id="UP000001312">
    <property type="component" value="Unassembled WGS sequence"/>
</dbReference>
<name>A7EHQ2_SCLS1</name>
<dbReference type="AlphaFoldDB" id="A7EHQ2"/>
<proteinExistence type="predicted"/>
<accession>A7EHQ2</accession>